<dbReference type="EMBL" id="HG711106">
    <property type="protein sequence ID" value="CDJ48350.1"/>
    <property type="molecule type" value="Genomic_DNA"/>
</dbReference>
<reference evidence="3" key="1">
    <citation type="submission" date="2013-10" db="EMBL/GenBank/DDBJ databases">
        <title>Genomic analysis of the causative agents of coccidiosis in chickens.</title>
        <authorList>
            <person name="Reid A.J."/>
            <person name="Blake D."/>
            <person name="Billington K."/>
            <person name="Browne H."/>
            <person name="Dunn M."/>
            <person name="Hung S."/>
            <person name="Kawahara F."/>
            <person name="Miranda-Saavedra D."/>
            <person name="Mourier T."/>
            <person name="Nagra H."/>
            <person name="Otto T.D."/>
            <person name="Rawlings N."/>
            <person name="Sanchez A."/>
            <person name="Sanders M."/>
            <person name="Subramaniam C."/>
            <person name="Tay Y."/>
            <person name="Dear P."/>
            <person name="Doerig C."/>
            <person name="Gruber A."/>
            <person name="Parkinson J."/>
            <person name="Shirley M."/>
            <person name="Wan K.L."/>
            <person name="Berriman M."/>
            <person name="Tomley F."/>
            <person name="Pain A."/>
        </authorList>
    </citation>
    <scope>NUCLEOTIDE SEQUENCE [LARGE SCALE GENOMIC DNA]</scope>
    <source>
        <strain evidence="3">Houghton</strain>
    </source>
</reference>
<keyword evidence="2" id="KW-0472">Membrane</keyword>
<keyword evidence="2" id="KW-1133">Transmembrane helix</keyword>
<keyword evidence="4" id="KW-1185">Reference proteome</keyword>
<proteinExistence type="predicted"/>
<feature type="compositionally biased region" description="Acidic residues" evidence="1">
    <location>
        <begin position="207"/>
        <end position="218"/>
    </location>
</feature>
<evidence type="ECO:0000256" key="1">
    <source>
        <dbReference type="SAM" id="MobiDB-lite"/>
    </source>
</evidence>
<reference evidence="3" key="2">
    <citation type="submission" date="2013-10" db="EMBL/GenBank/DDBJ databases">
        <authorList>
            <person name="Aslett M."/>
        </authorList>
    </citation>
    <scope>NUCLEOTIDE SEQUENCE [LARGE SCALE GENOMIC DNA]</scope>
    <source>
        <strain evidence="3">Houghton</strain>
    </source>
</reference>
<accession>U6LKN1</accession>
<dbReference type="Proteomes" id="UP000030750">
    <property type="component" value="Unassembled WGS sequence"/>
</dbReference>
<dbReference type="OrthoDB" id="351168at2759"/>
<protein>
    <submittedName>
        <fullName evidence="3">Uncharacterized protein</fullName>
    </submittedName>
</protein>
<keyword evidence="2" id="KW-0812">Transmembrane</keyword>
<dbReference type="VEuPathDB" id="ToxoDB:EBH_0056680"/>
<feature type="region of interest" description="Disordered" evidence="1">
    <location>
        <begin position="189"/>
        <end position="235"/>
    </location>
</feature>
<feature type="transmembrane region" description="Helical" evidence="2">
    <location>
        <begin position="74"/>
        <end position="92"/>
    </location>
</feature>
<evidence type="ECO:0000313" key="3">
    <source>
        <dbReference type="EMBL" id="CDJ48350.1"/>
    </source>
</evidence>
<name>U6LKN1_9EIME</name>
<sequence length="329" mass="35981">MSCMHLHSTMRKSVPFVVASLASFVAVSNHLGRAEASLSASNVVLQHNDAQMENDAFLARDAHVNTAGRQFRTSLTLVSLAAAALALAFVVYRCFRGLEGQRVVARRLADDEEWADGAECGDPPVGFYGGVPVALDEDRNPSRVLVEIKDGKPFLNHPKLPDPVALIVKPMAGVGLMFHEAGTGFDLEWSMFHPGEPHPSVLPKEGGEEEDEGAEEKEDSSSSDSEGEEDKPKTAKIVYQPSEEEWTHEENPEFPYVVTISGMPFQVDEETGELKRCLVDVQRGRMVFINPLFDQAMKLEFVDGELQTSEGLGLYGLVQALRDAGPPSE</sequence>
<gene>
    <name evidence="3" type="ORF">EBH_0056680</name>
</gene>
<evidence type="ECO:0000256" key="2">
    <source>
        <dbReference type="SAM" id="Phobius"/>
    </source>
</evidence>
<evidence type="ECO:0000313" key="4">
    <source>
        <dbReference type="Proteomes" id="UP000030750"/>
    </source>
</evidence>
<organism evidence="3 4">
    <name type="scientific">Eimeria brunetti</name>
    <dbReference type="NCBI Taxonomy" id="51314"/>
    <lineage>
        <taxon>Eukaryota</taxon>
        <taxon>Sar</taxon>
        <taxon>Alveolata</taxon>
        <taxon>Apicomplexa</taxon>
        <taxon>Conoidasida</taxon>
        <taxon>Coccidia</taxon>
        <taxon>Eucoccidiorida</taxon>
        <taxon>Eimeriorina</taxon>
        <taxon>Eimeriidae</taxon>
        <taxon>Eimeria</taxon>
    </lineage>
</organism>
<dbReference type="AlphaFoldDB" id="U6LKN1"/>